<dbReference type="NCBIfam" id="TIGR03710">
    <property type="entry name" value="OAFO_sf"/>
    <property type="match status" value="1"/>
</dbReference>
<dbReference type="PANTHER" id="PTHR32154">
    <property type="entry name" value="PYRUVATE-FLAVODOXIN OXIDOREDUCTASE-RELATED"/>
    <property type="match status" value="1"/>
</dbReference>
<dbReference type="InterPro" id="IPR050722">
    <property type="entry name" value="Pyruvate:ferred/Flavod_OxRd"/>
</dbReference>
<dbReference type="SUPFAM" id="SSF53323">
    <property type="entry name" value="Pyruvate-ferredoxin oxidoreductase, PFOR, domain III"/>
    <property type="match status" value="1"/>
</dbReference>
<dbReference type="InterPro" id="IPR022367">
    <property type="entry name" value="2-oxoacid/accept_OxRdtase_asu"/>
</dbReference>
<dbReference type="InterPro" id="IPR029061">
    <property type="entry name" value="THDP-binding"/>
</dbReference>
<dbReference type="AlphaFoldDB" id="A0A1J4TSZ0"/>
<accession>A0A1J4TSZ0</accession>
<organism evidence="5 6">
    <name type="scientific">Candidatus Gottesmanbacteria bacterium CG1_02_37_22</name>
    <dbReference type="NCBI Taxonomy" id="1805209"/>
    <lineage>
        <taxon>Bacteria</taxon>
        <taxon>Candidatus Gottesmaniibacteriota</taxon>
    </lineage>
</organism>
<name>A0A1J4TSZ0_9BACT</name>
<feature type="domain" description="Pyruvate/ketoisovalerate oxidoreductase catalytic" evidence="2">
    <location>
        <begin position="13"/>
        <end position="177"/>
    </location>
</feature>
<evidence type="ECO:0008006" key="7">
    <source>
        <dbReference type="Google" id="ProtNLM"/>
    </source>
</evidence>
<dbReference type="SUPFAM" id="SSF52518">
    <property type="entry name" value="Thiamin diphosphate-binding fold (THDP-binding)"/>
    <property type="match status" value="1"/>
</dbReference>
<evidence type="ECO:0000313" key="5">
    <source>
        <dbReference type="EMBL" id="OIO13207.1"/>
    </source>
</evidence>
<comment type="caution">
    <text evidence="5">The sequence shown here is derived from an EMBL/GenBank/DDBJ whole genome shotgun (WGS) entry which is preliminary data.</text>
</comment>
<dbReference type="InterPro" id="IPR019752">
    <property type="entry name" value="Pyrv/ketoisovalerate_OxRed_cat"/>
</dbReference>
<dbReference type="SUPFAM" id="SSF52922">
    <property type="entry name" value="TK C-terminal domain-like"/>
    <property type="match status" value="1"/>
</dbReference>
<evidence type="ECO:0000259" key="2">
    <source>
        <dbReference type="Pfam" id="PF01558"/>
    </source>
</evidence>
<dbReference type="InterPro" id="IPR033412">
    <property type="entry name" value="PFOR_II"/>
</dbReference>
<dbReference type="InterPro" id="IPR002869">
    <property type="entry name" value="Pyrv_flavodox_OxRed_cen"/>
</dbReference>
<sequence>MINLTWKIGGEAGFGIMTTGHMFSKIAVKHGYKIFDYIEYPSLIRGGHNVYEVRVSDEEIYSQEKKVDFLFALNKETYDLHKEEVREGGIIVYNSDNFKLNTGEKERNVAIYSLPLSKIISDIGAQKVMENNVALGATIAILSMEINALYLIIESIFRKKGQEVIDKNKEAAKAGYEYVTKNPPDGFDHKLLPRKAEPQIIATGNEAAGMGAFVGGCQFFVAYPMTPSSALLHIMAMYGEKYGVVVKHAEDEISVMNMAIGASYAGARSMIGTAGGGFSLMVEGLGLAGITETPVVVMVGQRPGPATGMPTWTSQGDLQFVIHAAQDEFPRIVLTPGDINEVFWLTAEAFNLAEIYQTPVFILTDKYLLESHASVPVFELNQVKINRGKLISFEEGDIAENYLRYKVTEDGIPKRALPGMKKALFIANSYEHDEYGWSTEDPKERVRQVDRRARKLETFKKTISKQNVYGDTVADLSIVAWGSTKGPVLQAMKDIKGRSDKIKVNFLHITHAWPFPADCVGDFLMKAKRTMIIESNSYSQMGLLIREQTGFDIKNKYLKYDGRPFYPEDIQNKIMEVINL</sequence>
<dbReference type="Proteomes" id="UP000183120">
    <property type="component" value="Unassembled WGS sequence"/>
</dbReference>
<dbReference type="Pfam" id="PF17147">
    <property type="entry name" value="PFOR_II"/>
    <property type="match status" value="1"/>
</dbReference>
<protein>
    <recommendedName>
        <fullName evidence="7">2-oxoacid:ferredoxin oxidoreductase subunit alpha</fullName>
    </recommendedName>
</protein>
<evidence type="ECO:0000313" key="6">
    <source>
        <dbReference type="Proteomes" id="UP000183120"/>
    </source>
</evidence>
<dbReference type="InterPro" id="IPR002880">
    <property type="entry name" value="Pyrv_Fd/Flavodoxin_OxRdtase_N"/>
</dbReference>
<dbReference type="EMBL" id="MNUY01000065">
    <property type="protein sequence ID" value="OIO13207.1"/>
    <property type="molecule type" value="Genomic_DNA"/>
</dbReference>
<dbReference type="GO" id="GO:0006979">
    <property type="term" value="P:response to oxidative stress"/>
    <property type="evidence" value="ECO:0007669"/>
    <property type="project" value="TreeGrafter"/>
</dbReference>
<dbReference type="InterPro" id="IPR009014">
    <property type="entry name" value="Transketo_C/PFOR_II"/>
</dbReference>
<dbReference type="GO" id="GO:0016903">
    <property type="term" value="F:oxidoreductase activity, acting on the aldehyde or oxo group of donors"/>
    <property type="evidence" value="ECO:0007669"/>
    <property type="project" value="InterPro"/>
</dbReference>
<dbReference type="FunFam" id="3.40.50.970:FF:000022">
    <property type="entry name" value="2-oxoglutarate ferredoxin oxidoreductase alpha subunit"/>
    <property type="match status" value="1"/>
</dbReference>
<dbReference type="Gene3D" id="3.40.50.920">
    <property type="match status" value="1"/>
</dbReference>
<evidence type="ECO:0000256" key="1">
    <source>
        <dbReference type="ARBA" id="ARBA00023002"/>
    </source>
</evidence>
<feature type="domain" description="Pyruvate:ferredoxin oxidoreductase core" evidence="4">
    <location>
        <begin position="474"/>
        <end position="548"/>
    </location>
</feature>
<proteinExistence type="predicted"/>
<dbReference type="Gene3D" id="3.40.920.10">
    <property type="entry name" value="Pyruvate-ferredoxin oxidoreductase, PFOR, domain III"/>
    <property type="match status" value="1"/>
</dbReference>
<evidence type="ECO:0000259" key="3">
    <source>
        <dbReference type="Pfam" id="PF01855"/>
    </source>
</evidence>
<dbReference type="STRING" id="1805209.AUJ73_04145"/>
<feature type="domain" description="Pyruvate flavodoxin/ferredoxin oxidoreductase pyrimidine binding" evidence="3">
    <location>
        <begin position="211"/>
        <end position="449"/>
    </location>
</feature>
<dbReference type="Pfam" id="PF01558">
    <property type="entry name" value="POR"/>
    <property type="match status" value="1"/>
</dbReference>
<dbReference type="Gene3D" id="3.40.50.970">
    <property type="match status" value="1"/>
</dbReference>
<keyword evidence="1" id="KW-0560">Oxidoreductase</keyword>
<evidence type="ECO:0000259" key="4">
    <source>
        <dbReference type="Pfam" id="PF17147"/>
    </source>
</evidence>
<gene>
    <name evidence="5" type="ORF">AUJ73_04145</name>
</gene>
<reference evidence="5 6" key="1">
    <citation type="journal article" date="2016" name="Environ. Microbiol.">
        <title>Genomic resolution of a cold subsurface aquifer community provides metabolic insights for novel microbes adapted to high CO concentrations.</title>
        <authorList>
            <person name="Probst A.J."/>
            <person name="Castelle C.J."/>
            <person name="Singh A."/>
            <person name="Brown C.T."/>
            <person name="Anantharaman K."/>
            <person name="Sharon I."/>
            <person name="Hug L.A."/>
            <person name="Burstein D."/>
            <person name="Emerson J.B."/>
            <person name="Thomas B.C."/>
            <person name="Banfield J.F."/>
        </authorList>
    </citation>
    <scope>NUCLEOTIDE SEQUENCE [LARGE SCALE GENOMIC DNA]</scope>
    <source>
        <strain evidence="5">CG1_02_37_22</strain>
    </source>
</reference>
<dbReference type="PANTHER" id="PTHR32154:SF20">
    <property type="entry name" value="2-OXOGLUTARATE OXIDOREDUCTASE SUBUNIT KORA"/>
    <property type="match status" value="1"/>
</dbReference>
<dbReference type="CDD" id="cd07034">
    <property type="entry name" value="TPP_PYR_PFOR_IOR-alpha_like"/>
    <property type="match status" value="1"/>
</dbReference>
<dbReference type="Pfam" id="PF01855">
    <property type="entry name" value="POR_N"/>
    <property type="match status" value="1"/>
</dbReference>